<dbReference type="InterPro" id="IPR027417">
    <property type="entry name" value="P-loop_NTPase"/>
</dbReference>
<keyword evidence="3" id="KW-1185">Reference proteome</keyword>
<dbReference type="OrthoDB" id="8954335at2759"/>
<gene>
    <name evidence="2" type="ORF">FIBSPDRAFT_344174</name>
</gene>
<reference evidence="2 3" key="1">
    <citation type="journal article" date="2016" name="Mol. Biol. Evol.">
        <title>Comparative Genomics of Early-Diverging Mushroom-Forming Fungi Provides Insights into the Origins of Lignocellulose Decay Capabilities.</title>
        <authorList>
            <person name="Nagy L.G."/>
            <person name="Riley R."/>
            <person name="Tritt A."/>
            <person name="Adam C."/>
            <person name="Daum C."/>
            <person name="Floudas D."/>
            <person name="Sun H."/>
            <person name="Yadav J.S."/>
            <person name="Pangilinan J."/>
            <person name="Larsson K.H."/>
            <person name="Matsuura K."/>
            <person name="Barry K."/>
            <person name="Labutti K."/>
            <person name="Kuo R."/>
            <person name="Ohm R.A."/>
            <person name="Bhattacharya S.S."/>
            <person name="Shirouzu T."/>
            <person name="Yoshinaga Y."/>
            <person name="Martin F.M."/>
            <person name="Grigoriev I.V."/>
            <person name="Hibbett D.S."/>
        </authorList>
    </citation>
    <scope>NUCLEOTIDE SEQUENCE [LARGE SCALE GENOMIC DNA]</scope>
    <source>
        <strain evidence="2 3">CBS 109695</strain>
    </source>
</reference>
<sequence length="176" mass="19449">MAVGSTSSTIGAGIQPTTNEIQEHRCGHPDGSGRNIVFIDTPGIGRYKTASDVLWAISGWLTDKYQGNVLLTGILFMHRITDNRVPGAETAHMRTQLLNALCGGSDLRNVVLVTTMCDEVEKAIITTRVADLQENFWQDMITDGSRVDSSYCHTPESAWDILNQFRELRPPQNNQS</sequence>
<protein>
    <recommendedName>
        <fullName evidence="4">G domain-containing protein</fullName>
    </recommendedName>
</protein>
<dbReference type="AlphaFoldDB" id="A0A167W4G1"/>
<dbReference type="SUPFAM" id="SSF52540">
    <property type="entry name" value="P-loop containing nucleoside triphosphate hydrolases"/>
    <property type="match status" value="1"/>
</dbReference>
<dbReference type="Gene3D" id="3.40.50.300">
    <property type="entry name" value="P-loop containing nucleotide triphosphate hydrolases"/>
    <property type="match status" value="1"/>
</dbReference>
<dbReference type="Proteomes" id="UP000076532">
    <property type="component" value="Unassembled WGS sequence"/>
</dbReference>
<proteinExistence type="predicted"/>
<evidence type="ECO:0000313" key="3">
    <source>
        <dbReference type="Proteomes" id="UP000076532"/>
    </source>
</evidence>
<dbReference type="STRING" id="436010.A0A167W4G1"/>
<evidence type="ECO:0008006" key="4">
    <source>
        <dbReference type="Google" id="ProtNLM"/>
    </source>
</evidence>
<feature type="compositionally biased region" description="Polar residues" evidence="1">
    <location>
        <begin position="1"/>
        <end position="20"/>
    </location>
</feature>
<name>A0A167W4G1_9AGAM</name>
<dbReference type="EMBL" id="KV417824">
    <property type="protein sequence ID" value="KZP05685.1"/>
    <property type="molecule type" value="Genomic_DNA"/>
</dbReference>
<evidence type="ECO:0000313" key="2">
    <source>
        <dbReference type="EMBL" id="KZP05685.1"/>
    </source>
</evidence>
<evidence type="ECO:0000256" key="1">
    <source>
        <dbReference type="SAM" id="MobiDB-lite"/>
    </source>
</evidence>
<feature type="region of interest" description="Disordered" evidence="1">
    <location>
        <begin position="1"/>
        <end position="29"/>
    </location>
</feature>
<organism evidence="2 3">
    <name type="scientific">Athelia psychrophila</name>
    <dbReference type="NCBI Taxonomy" id="1759441"/>
    <lineage>
        <taxon>Eukaryota</taxon>
        <taxon>Fungi</taxon>
        <taxon>Dikarya</taxon>
        <taxon>Basidiomycota</taxon>
        <taxon>Agaricomycotina</taxon>
        <taxon>Agaricomycetes</taxon>
        <taxon>Agaricomycetidae</taxon>
        <taxon>Atheliales</taxon>
        <taxon>Atheliaceae</taxon>
        <taxon>Athelia</taxon>
    </lineage>
</organism>
<accession>A0A167W4G1</accession>